<dbReference type="GO" id="GO:0003755">
    <property type="term" value="F:peptidyl-prolyl cis-trans isomerase activity"/>
    <property type="evidence" value="ECO:0007669"/>
    <property type="project" value="InterPro"/>
</dbReference>
<evidence type="ECO:0000256" key="2">
    <source>
        <dbReference type="ARBA" id="ARBA00023242"/>
    </source>
</evidence>
<organism evidence="5 6">
    <name type="scientific">Triparma laevis f. inornata</name>
    <dbReference type="NCBI Taxonomy" id="1714386"/>
    <lineage>
        <taxon>Eukaryota</taxon>
        <taxon>Sar</taxon>
        <taxon>Stramenopiles</taxon>
        <taxon>Ochrophyta</taxon>
        <taxon>Bolidophyceae</taxon>
        <taxon>Parmales</taxon>
        <taxon>Triparmaceae</taxon>
        <taxon>Triparma</taxon>
    </lineage>
</organism>
<evidence type="ECO:0000256" key="1">
    <source>
        <dbReference type="ARBA" id="ARBA00004123"/>
    </source>
</evidence>
<dbReference type="PANTHER" id="PTHR45625:SF6">
    <property type="entry name" value="SPLICEOSOME-ASSOCIATED PROTEIN CWC27 HOMOLOG"/>
    <property type="match status" value="1"/>
</dbReference>
<dbReference type="InterPro" id="IPR044666">
    <property type="entry name" value="Cyclophilin_A-like"/>
</dbReference>
<name>A0A9W7AVJ6_9STRA</name>
<feature type="domain" description="PPIase cyclophilin-type" evidence="4">
    <location>
        <begin position="115"/>
        <end position="238"/>
    </location>
</feature>
<feature type="transmembrane region" description="Helical" evidence="3">
    <location>
        <begin position="20"/>
        <end position="40"/>
    </location>
</feature>
<keyword evidence="3" id="KW-1133">Transmembrane helix</keyword>
<dbReference type="Gene3D" id="2.40.100.10">
    <property type="entry name" value="Cyclophilin-like"/>
    <property type="match status" value="1"/>
</dbReference>
<dbReference type="Proteomes" id="UP001162640">
    <property type="component" value="Unassembled WGS sequence"/>
</dbReference>
<evidence type="ECO:0000256" key="3">
    <source>
        <dbReference type="SAM" id="Phobius"/>
    </source>
</evidence>
<gene>
    <name evidence="5" type="ORF">TL16_g06674</name>
</gene>
<reference evidence="6" key="1">
    <citation type="journal article" date="2023" name="Commun. Biol.">
        <title>Genome analysis of Parmales, the sister group of diatoms, reveals the evolutionary specialization of diatoms from phago-mixotrophs to photoautotrophs.</title>
        <authorList>
            <person name="Ban H."/>
            <person name="Sato S."/>
            <person name="Yoshikawa S."/>
            <person name="Yamada K."/>
            <person name="Nakamura Y."/>
            <person name="Ichinomiya M."/>
            <person name="Sato N."/>
            <person name="Blanc-Mathieu R."/>
            <person name="Endo H."/>
            <person name="Kuwata A."/>
            <person name="Ogata H."/>
        </authorList>
    </citation>
    <scope>NUCLEOTIDE SEQUENCE [LARGE SCALE GENOMIC DNA]</scope>
</reference>
<accession>A0A9W7AVJ6</accession>
<sequence length="278" mass="30617">MMFDSAPSNPYREKKRSPLVKPAILTIFAFLIVIGFHTLLHHPDAVADNNRAYQAQVGAGSTSGAESAKGSGLRSSVGVGSESSVEDLYAAGPPPTHPYNVMMLLADLNDGSEERIIFTVEPAWAPKAAAHFKRLVEAKFYDGCKLFLVMPGFAIQTGVNGDPAVQKRWEAVTLEEDPVIRSNEKGTLSFAKDGAGKNTQFFFTIGDMPAKSLDKKEFTPFARMISLTGKDGMPTLEQRVQNKWRQQADVNRIKAEGNAYLYREFPGMTYIKEARVLH</sequence>
<comment type="caution">
    <text evidence="5">The sequence shown here is derived from an EMBL/GenBank/DDBJ whole genome shotgun (WGS) entry which is preliminary data.</text>
</comment>
<dbReference type="InterPro" id="IPR029000">
    <property type="entry name" value="Cyclophilin-like_dom_sf"/>
</dbReference>
<dbReference type="AlphaFoldDB" id="A0A9W7AVJ6"/>
<protein>
    <recommendedName>
        <fullName evidence="4">PPIase cyclophilin-type domain-containing protein</fullName>
    </recommendedName>
</protein>
<dbReference type="Pfam" id="PF00160">
    <property type="entry name" value="Pro_isomerase"/>
    <property type="match status" value="1"/>
</dbReference>
<dbReference type="PROSITE" id="PS50072">
    <property type="entry name" value="CSA_PPIASE_2"/>
    <property type="match status" value="1"/>
</dbReference>
<proteinExistence type="predicted"/>
<dbReference type="PANTHER" id="PTHR45625">
    <property type="entry name" value="PEPTIDYL-PROLYL CIS-TRANS ISOMERASE-RELATED"/>
    <property type="match status" value="1"/>
</dbReference>
<keyword evidence="2" id="KW-0539">Nucleus</keyword>
<comment type="subcellular location">
    <subcellularLocation>
        <location evidence="1">Nucleus</location>
    </subcellularLocation>
</comment>
<keyword evidence="3" id="KW-0472">Membrane</keyword>
<evidence type="ECO:0000313" key="6">
    <source>
        <dbReference type="Proteomes" id="UP001162640"/>
    </source>
</evidence>
<evidence type="ECO:0000259" key="4">
    <source>
        <dbReference type="PROSITE" id="PS50072"/>
    </source>
</evidence>
<keyword evidence="3" id="KW-0812">Transmembrane</keyword>
<dbReference type="EMBL" id="BLQM01000204">
    <property type="protein sequence ID" value="GMH75174.1"/>
    <property type="molecule type" value="Genomic_DNA"/>
</dbReference>
<dbReference type="InterPro" id="IPR002130">
    <property type="entry name" value="Cyclophilin-type_PPIase_dom"/>
</dbReference>
<dbReference type="SUPFAM" id="SSF50891">
    <property type="entry name" value="Cyclophilin-like"/>
    <property type="match status" value="1"/>
</dbReference>
<evidence type="ECO:0000313" key="5">
    <source>
        <dbReference type="EMBL" id="GMH75174.1"/>
    </source>
</evidence>
<dbReference type="GO" id="GO:0071013">
    <property type="term" value="C:catalytic step 2 spliceosome"/>
    <property type="evidence" value="ECO:0007669"/>
    <property type="project" value="TreeGrafter"/>
</dbReference>